<evidence type="ECO:0000259" key="9">
    <source>
        <dbReference type="PROSITE" id="PS51194"/>
    </source>
</evidence>
<keyword evidence="5" id="KW-0067">ATP-binding</keyword>
<evidence type="ECO:0000313" key="11">
    <source>
        <dbReference type="Proteomes" id="UP000789901"/>
    </source>
</evidence>
<dbReference type="Pfam" id="PF00271">
    <property type="entry name" value="Helicase_C"/>
    <property type="match status" value="1"/>
</dbReference>
<evidence type="ECO:0000256" key="1">
    <source>
        <dbReference type="ARBA" id="ARBA00005446"/>
    </source>
</evidence>
<evidence type="ECO:0000256" key="5">
    <source>
        <dbReference type="ARBA" id="ARBA00022840"/>
    </source>
</evidence>
<evidence type="ECO:0000259" key="8">
    <source>
        <dbReference type="PROSITE" id="PS51192"/>
    </source>
</evidence>
<dbReference type="PROSITE" id="PS51194">
    <property type="entry name" value="HELICASE_CTER"/>
    <property type="match status" value="1"/>
</dbReference>
<keyword evidence="11" id="KW-1185">Reference proteome</keyword>
<keyword evidence="3" id="KW-0378">Hydrolase</keyword>
<dbReference type="Proteomes" id="UP000789901">
    <property type="component" value="Unassembled WGS sequence"/>
</dbReference>
<dbReference type="NCBIfam" id="TIGR00614">
    <property type="entry name" value="recQ_fam"/>
    <property type="match status" value="1"/>
</dbReference>
<dbReference type="PROSITE" id="PS51192">
    <property type="entry name" value="HELICASE_ATP_BIND_1"/>
    <property type="match status" value="1"/>
</dbReference>
<evidence type="ECO:0000256" key="7">
    <source>
        <dbReference type="ARBA" id="ARBA00034808"/>
    </source>
</evidence>
<proteinExistence type="inferred from homology"/>
<evidence type="ECO:0000256" key="3">
    <source>
        <dbReference type="ARBA" id="ARBA00022801"/>
    </source>
</evidence>
<dbReference type="EC" id="5.6.2.4" evidence="7"/>
<protein>
    <recommendedName>
        <fullName evidence="7">DNA 3'-5' helicase</fullName>
        <ecNumber evidence="7">5.6.2.4</ecNumber>
    </recommendedName>
</protein>
<evidence type="ECO:0000313" key="10">
    <source>
        <dbReference type="EMBL" id="CAG8547293.1"/>
    </source>
</evidence>
<comment type="similarity">
    <text evidence="1">Belongs to the helicase family. RecQ subfamily.</text>
</comment>
<evidence type="ECO:0000256" key="4">
    <source>
        <dbReference type="ARBA" id="ARBA00022806"/>
    </source>
</evidence>
<dbReference type="InterPro" id="IPR001650">
    <property type="entry name" value="Helicase_C-like"/>
</dbReference>
<dbReference type="InterPro" id="IPR027417">
    <property type="entry name" value="P-loop_NTPase"/>
</dbReference>
<dbReference type="PANTHER" id="PTHR13710:SF108">
    <property type="entry name" value="ATP-DEPENDENT DNA HELICASE Q4"/>
    <property type="match status" value="1"/>
</dbReference>
<dbReference type="SMART" id="SM00487">
    <property type="entry name" value="DEXDc"/>
    <property type="match status" value="1"/>
</dbReference>
<dbReference type="Pfam" id="PF00270">
    <property type="entry name" value="DEAD"/>
    <property type="match status" value="1"/>
</dbReference>
<sequence length="555" mass="62941">MACQSFQKKFVNGLCKLCGFLLKYNLSSHIPNTQYQQPTSESSLKSNIIDSILIEFFEFEKYYENQQESILSFLSGHDILTILKTGGGKSLIYAAASVLYRGLTVVFTPQKALIDDQVREIVGMGISAAILYASSEQPPLVQEKIFAEIASGLIRVLFITPEKYTENLKFCTMLQNVYNIRGLQFVIDEVHCVVLYKGFWNAWKNLGILKHDFPTVPVLALTATCSFIDTKIIQSALERPDMKIIRNSTIHRSEIILEVRPKPATKDKLYQAIFNLLDNLEGRAIIYGATVKECDNMTKALCKNFDPTIVGIYHGKLTSAKQTAISAGWKNGTIKIMYATTAFGMGINVDNIILVIHTTLSMSHKQYIQEIGRAGRAGQESKAILFYSRGDICTLLSILNGGQVSNSVESQNLSHQFTTINTIEEKKAKIKAMMLYADAIYECRQQLAYYSFLWPNNTQIPEYHICDDCKEREKDAPDMYVVDVFYGSKNNNEAKKNLAYISEYPRYIQTRLHPKKMCFYLLDSLIQKEIIIQVVDLQRIRPESSILTCSYKILE</sequence>
<dbReference type="SUPFAM" id="SSF52540">
    <property type="entry name" value="P-loop containing nucleoside triphosphate hydrolases"/>
    <property type="match status" value="1"/>
</dbReference>
<keyword evidence="2" id="KW-0547">Nucleotide-binding</keyword>
<reference evidence="10 11" key="1">
    <citation type="submission" date="2021-06" db="EMBL/GenBank/DDBJ databases">
        <authorList>
            <person name="Kallberg Y."/>
            <person name="Tangrot J."/>
            <person name="Rosling A."/>
        </authorList>
    </citation>
    <scope>NUCLEOTIDE SEQUENCE [LARGE SCALE GENOMIC DNA]</scope>
    <source>
        <strain evidence="10 11">120-4 pot B 10/14</strain>
    </source>
</reference>
<feature type="non-terminal residue" evidence="10">
    <location>
        <position position="555"/>
    </location>
</feature>
<comment type="caution">
    <text evidence="10">The sequence shown here is derived from an EMBL/GenBank/DDBJ whole genome shotgun (WGS) entry which is preliminary data.</text>
</comment>
<feature type="domain" description="Helicase ATP-binding" evidence="8">
    <location>
        <begin position="70"/>
        <end position="243"/>
    </location>
</feature>
<name>A0ABN7UD97_GIGMA</name>
<gene>
    <name evidence="10" type="ORF">GMARGA_LOCUS4382</name>
</gene>
<dbReference type="InterPro" id="IPR004589">
    <property type="entry name" value="DNA_helicase_ATP-dep_RecQ"/>
</dbReference>
<comment type="catalytic activity">
    <reaction evidence="6">
        <text>Couples ATP hydrolysis with the unwinding of duplex DNA by translocating in the 3'-5' direction.</text>
        <dbReference type="EC" id="5.6.2.4"/>
    </reaction>
</comment>
<organism evidence="10 11">
    <name type="scientific">Gigaspora margarita</name>
    <dbReference type="NCBI Taxonomy" id="4874"/>
    <lineage>
        <taxon>Eukaryota</taxon>
        <taxon>Fungi</taxon>
        <taxon>Fungi incertae sedis</taxon>
        <taxon>Mucoromycota</taxon>
        <taxon>Glomeromycotina</taxon>
        <taxon>Glomeromycetes</taxon>
        <taxon>Diversisporales</taxon>
        <taxon>Gigasporaceae</taxon>
        <taxon>Gigaspora</taxon>
    </lineage>
</organism>
<dbReference type="InterPro" id="IPR011545">
    <property type="entry name" value="DEAD/DEAH_box_helicase_dom"/>
</dbReference>
<feature type="domain" description="Helicase C-terminal" evidence="9">
    <location>
        <begin position="268"/>
        <end position="421"/>
    </location>
</feature>
<dbReference type="InterPro" id="IPR014001">
    <property type="entry name" value="Helicase_ATP-bd"/>
</dbReference>
<dbReference type="PANTHER" id="PTHR13710">
    <property type="entry name" value="DNA HELICASE RECQ FAMILY MEMBER"/>
    <property type="match status" value="1"/>
</dbReference>
<evidence type="ECO:0000256" key="2">
    <source>
        <dbReference type="ARBA" id="ARBA00022741"/>
    </source>
</evidence>
<keyword evidence="4" id="KW-0347">Helicase</keyword>
<dbReference type="SMART" id="SM00490">
    <property type="entry name" value="HELICc"/>
    <property type="match status" value="1"/>
</dbReference>
<evidence type="ECO:0000256" key="6">
    <source>
        <dbReference type="ARBA" id="ARBA00034617"/>
    </source>
</evidence>
<dbReference type="EMBL" id="CAJVQB010001712">
    <property type="protein sequence ID" value="CAG8547293.1"/>
    <property type="molecule type" value="Genomic_DNA"/>
</dbReference>
<dbReference type="Gene3D" id="3.40.50.300">
    <property type="entry name" value="P-loop containing nucleotide triphosphate hydrolases"/>
    <property type="match status" value="2"/>
</dbReference>
<accession>A0ABN7UD97</accession>